<reference evidence="1 2" key="1">
    <citation type="submission" date="2024-04" db="EMBL/GenBank/DDBJ databases">
        <authorList>
            <person name="Waldvogel A.-M."/>
            <person name="Schoenle A."/>
        </authorList>
    </citation>
    <scope>NUCLEOTIDE SEQUENCE [LARGE SCALE GENOMIC DNA]</scope>
</reference>
<organism evidence="1 2">
    <name type="scientific">Knipowitschia caucasica</name>
    <name type="common">Caucasian dwarf goby</name>
    <name type="synonym">Pomatoschistus caucasicus</name>
    <dbReference type="NCBI Taxonomy" id="637954"/>
    <lineage>
        <taxon>Eukaryota</taxon>
        <taxon>Metazoa</taxon>
        <taxon>Chordata</taxon>
        <taxon>Craniata</taxon>
        <taxon>Vertebrata</taxon>
        <taxon>Euteleostomi</taxon>
        <taxon>Actinopterygii</taxon>
        <taxon>Neopterygii</taxon>
        <taxon>Teleostei</taxon>
        <taxon>Neoteleostei</taxon>
        <taxon>Acanthomorphata</taxon>
        <taxon>Gobiaria</taxon>
        <taxon>Gobiiformes</taxon>
        <taxon>Gobioidei</taxon>
        <taxon>Gobiidae</taxon>
        <taxon>Gobiinae</taxon>
        <taxon>Knipowitschia</taxon>
    </lineage>
</organism>
<accession>A0AAV2M0Q0</accession>
<gene>
    <name evidence="1" type="ORF">KC01_LOCUS33970</name>
</gene>
<dbReference type="EMBL" id="OZ035827">
    <property type="protein sequence ID" value="CAL1606860.1"/>
    <property type="molecule type" value="Genomic_DNA"/>
</dbReference>
<keyword evidence="2" id="KW-1185">Reference proteome</keyword>
<dbReference type="AlphaFoldDB" id="A0AAV2M0Q0"/>
<name>A0AAV2M0Q0_KNICA</name>
<dbReference type="Proteomes" id="UP001497482">
    <property type="component" value="Chromosome 5"/>
</dbReference>
<protein>
    <submittedName>
        <fullName evidence="1">Uncharacterized protein</fullName>
    </submittedName>
</protein>
<sequence length="119" mass="13256">MSQTFPEVIGVTSTQHVTSAISFRTQEESEMQRAYVPVVYIEQAHSWCTAGRTTIDWHSEVLQSGLLSGTWLPSSPRGKSPDTRSKVLRLKPVLTGASAVSAETLWERSWAFSSQLCQR</sequence>
<evidence type="ECO:0000313" key="2">
    <source>
        <dbReference type="Proteomes" id="UP001497482"/>
    </source>
</evidence>
<proteinExistence type="predicted"/>
<evidence type="ECO:0000313" key="1">
    <source>
        <dbReference type="EMBL" id="CAL1606860.1"/>
    </source>
</evidence>